<evidence type="ECO:0000259" key="1">
    <source>
        <dbReference type="Pfam" id="PF13228"/>
    </source>
</evidence>
<dbReference type="InterPro" id="IPR025117">
    <property type="entry name" value="DUF4037"/>
</dbReference>
<reference evidence="3" key="1">
    <citation type="submission" date="2015-10" db="EMBL/GenBank/DDBJ databases">
        <authorList>
            <person name="Luecker S."/>
            <person name="Luecker S."/>
        </authorList>
    </citation>
    <scope>NUCLEOTIDE SEQUENCE [LARGE SCALE GENOMIC DNA]</scope>
</reference>
<keyword evidence="3" id="KW-1185">Reference proteome</keyword>
<dbReference type="RefSeq" id="WP_090901371.1">
    <property type="nucleotide sequence ID" value="NZ_CZPZ01000034.1"/>
</dbReference>
<dbReference type="Proteomes" id="UP000198736">
    <property type="component" value="Unassembled WGS sequence"/>
</dbReference>
<sequence length="130" mass="14595">MEKQVSSYPEALRRSLLHRFMREAAFWLNNPHYKSAVERVDLIYTSAIVQHTLQALIQVLFALNREYFPGEKQLALAMNKLSLRPQGLSDRIGHILNPGIVMGRDELAAQAGALADLVGDTKSLVLSDQH</sequence>
<accession>A0A0S4LNR6</accession>
<proteinExistence type="predicted"/>
<feature type="domain" description="DUF4037" evidence="1">
    <location>
        <begin position="3"/>
        <end position="72"/>
    </location>
</feature>
<dbReference type="STRING" id="1742973.COMA2_70001"/>
<protein>
    <recommendedName>
        <fullName evidence="1">DUF4037 domain-containing protein</fullName>
    </recommendedName>
</protein>
<organism evidence="2 3">
    <name type="scientific">Candidatus Nitrospira nitrificans</name>
    <dbReference type="NCBI Taxonomy" id="1742973"/>
    <lineage>
        <taxon>Bacteria</taxon>
        <taxon>Pseudomonadati</taxon>
        <taxon>Nitrospirota</taxon>
        <taxon>Nitrospiria</taxon>
        <taxon>Nitrospirales</taxon>
        <taxon>Nitrospiraceae</taxon>
        <taxon>Nitrospira</taxon>
    </lineage>
</organism>
<dbReference type="AlphaFoldDB" id="A0A0S4LNR6"/>
<name>A0A0S4LNR6_9BACT</name>
<evidence type="ECO:0000313" key="3">
    <source>
        <dbReference type="Proteomes" id="UP000198736"/>
    </source>
</evidence>
<gene>
    <name evidence="2" type="ORF">COMA2_70001</name>
</gene>
<dbReference type="EMBL" id="CZPZ01000034">
    <property type="protein sequence ID" value="CUS39164.1"/>
    <property type="molecule type" value="Genomic_DNA"/>
</dbReference>
<evidence type="ECO:0000313" key="2">
    <source>
        <dbReference type="EMBL" id="CUS39164.1"/>
    </source>
</evidence>
<dbReference type="Pfam" id="PF13228">
    <property type="entry name" value="DUF4037"/>
    <property type="match status" value="1"/>
</dbReference>